<organism evidence="2 3">
    <name type="scientific">Chryseobacterium glaciei</name>
    <dbReference type="NCBI Taxonomy" id="1685010"/>
    <lineage>
        <taxon>Bacteria</taxon>
        <taxon>Pseudomonadati</taxon>
        <taxon>Bacteroidota</taxon>
        <taxon>Flavobacteriia</taxon>
        <taxon>Flavobacteriales</taxon>
        <taxon>Weeksellaceae</taxon>
        <taxon>Chryseobacterium group</taxon>
        <taxon>Chryseobacterium</taxon>
    </lineage>
</organism>
<dbReference type="KEGG" id="chh:A0O34_18595"/>
<evidence type="ECO:0000313" key="3">
    <source>
        <dbReference type="Proteomes" id="UP000077824"/>
    </source>
</evidence>
<sequence length="89" mass="10442">MNFWNSFIIIALLLISNSIVYVIFNKYLYNKPNAGMRFLAVNMSKDIIWLIISLFIIDKTKANFLLIVICFIIGSFLIYYPIIKRINKS</sequence>
<accession>A0A172XZN3</accession>
<keyword evidence="1" id="KW-0472">Membrane</keyword>
<keyword evidence="1" id="KW-0812">Transmembrane</keyword>
<feature type="transmembrane region" description="Helical" evidence="1">
    <location>
        <begin position="6"/>
        <end position="24"/>
    </location>
</feature>
<feature type="transmembrane region" description="Helical" evidence="1">
    <location>
        <begin position="63"/>
        <end position="83"/>
    </location>
</feature>
<dbReference type="STRING" id="1685010.A0O34_18595"/>
<proteinExistence type="predicted"/>
<feature type="transmembrane region" description="Helical" evidence="1">
    <location>
        <begin position="36"/>
        <end position="57"/>
    </location>
</feature>
<dbReference type="Proteomes" id="UP000077824">
    <property type="component" value="Chromosome"/>
</dbReference>
<name>A0A172XZN3_9FLAO</name>
<keyword evidence="1" id="KW-1133">Transmembrane helix</keyword>
<reference evidence="2 3" key="1">
    <citation type="submission" date="2016-04" db="EMBL/GenBank/DDBJ databases">
        <title>Complete Genome Sequence of Chryseobacterium sp. IHBB 10212.</title>
        <authorList>
            <person name="Pal M."/>
            <person name="Swarnkar M.K."/>
            <person name="Kaushal K."/>
            <person name="Chhibber S."/>
            <person name="Singh A.K."/>
            <person name="Gulati A."/>
        </authorList>
    </citation>
    <scope>NUCLEOTIDE SEQUENCE [LARGE SCALE GENOMIC DNA]</scope>
    <source>
        <strain evidence="2 3">IHBB 10212</strain>
    </source>
</reference>
<evidence type="ECO:0000256" key="1">
    <source>
        <dbReference type="SAM" id="Phobius"/>
    </source>
</evidence>
<keyword evidence="3" id="KW-1185">Reference proteome</keyword>
<dbReference type="EMBL" id="CP015199">
    <property type="protein sequence ID" value="ANF52401.1"/>
    <property type="molecule type" value="Genomic_DNA"/>
</dbReference>
<evidence type="ECO:0008006" key="4">
    <source>
        <dbReference type="Google" id="ProtNLM"/>
    </source>
</evidence>
<dbReference type="AlphaFoldDB" id="A0A172XZN3"/>
<gene>
    <name evidence="2" type="ORF">A0O34_18595</name>
</gene>
<evidence type="ECO:0000313" key="2">
    <source>
        <dbReference type="EMBL" id="ANF52401.1"/>
    </source>
</evidence>
<protein>
    <recommendedName>
        <fullName evidence="4">PQ-loop repeat-containing protein</fullName>
    </recommendedName>
</protein>